<feature type="domain" description="RecA family profile 1" evidence="10">
    <location>
        <begin position="40"/>
        <end position="199"/>
    </location>
</feature>
<dbReference type="CDD" id="cd00983">
    <property type="entry name" value="RecA"/>
    <property type="match status" value="1"/>
</dbReference>
<evidence type="ECO:0000256" key="7">
    <source>
        <dbReference type="HAMAP-Rule" id="MF_00268"/>
    </source>
</evidence>
<evidence type="ECO:0000313" key="13">
    <source>
        <dbReference type="Proteomes" id="UP000176581"/>
    </source>
</evidence>
<dbReference type="InterPro" id="IPR049261">
    <property type="entry name" value="RecA-like_C"/>
</dbReference>
<comment type="function">
    <text evidence="7">Can catalyze the hydrolysis of ATP in the presence of single-stranded DNA, the ATP-dependent uptake of single-stranded DNA by duplex DNA, and the ATP-dependent hybridization of homologous single-stranded DNAs. It interacts with LexA causing its activation and leading to its autocatalytic cleavage.</text>
</comment>
<accession>A0A1F8FRV2</accession>
<evidence type="ECO:0000259" key="11">
    <source>
        <dbReference type="PROSITE" id="PS50163"/>
    </source>
</evidence>
<dbReference type="Gene3D" id="3.40.50.300">
    <property type="entry name" value="P-loop containing nucleotide triphosphate hydrolases"/>
    <property type="match status" value="1"/>
</dbReference>
<dbReference type="NCBIfam" id="TIGR02012">
    <property type="entry name" value="tigrfam_recA"/>
    <property type="match status" value="1"/>
</dbReference>
<dbReference type="PROSITE" id="PS00321">
    <property type="entry name" value="RECA_1"/>
    <property type="match status" value="1"/>
</dbReference>
<dbReference type="AlphaFoldDB" id="A0A1F8FRV2"/>
<dbReference type="GO" id="GO:0005829">
    <property type="term" value="C:cytosol"/>
    <property type="evidence" value="ECO:0007669"/>
    <property type="project" value="TreeGrafter"/>
</dbReference>
<reference evidence="12 13" key="1">
    <citation type="journal article" date="2016" name="Nat. Commun.">
        <title>Thousands of microbial genomes shed light on interconnected biogeochemical processes in an aquifer system.</title>
        <authorList>
            <person name="Anantharaman K."/>
            <person name="Brown C.T."/>
            <person name="Hug L.A."/>
            <person name="Sharon I."/>
            <person name="Castelle C.J."/>
            <person name="Probst A.J."/>
            <person name="Thomas B.C."/>
            <person name="Singh A."/>
            <person name="Wilkins M.J."/>
            <person name="Karaoz U."/>
            <person name="Brodie E.L."/>
            <person name="Williams K.H."/>
            <person name="Hubbard S.S."/>
            <person name="Banfield J.F."/>
        </authorList>
    </citation>
    <scope>NUCLEOTIDE SEQUENCE [LARGE SCALE GENOMIC DNA]</scope>
</reference>
<dbReference type="PRINTS" id="PR00142">
    <property type="entry name" value="RECA"/>
</dbReference>
<protein>
    <recommendedName>
        <fullName evidence="2 7">Protein RecA</fullName>
    </recommendedName>
    <alternativeName>
        <fullName evidence="7 8">Recombinase A</fullName>
    </alternativeName>
</protein>
<keyword evidence="6 7" id="KW-0233">DNA recombination</keyword>
<dbReference type="InterPro" id="IPR020587">
    <property type="entry name" value="RecA_monomer-monomer_interface"/>
</dbReference>
<dbReference type="HAMAP" id="MF_00268">
    <property type="entry name" value="RecA"/>
    <property type="match status" value="1"/>
</dbReference>
<dbReference type="InterPro" id="IPR003593">
    <property type="entry name" value="AAA+_ATPase"/>
</dbReference>
<dbReference type="InterPro" id="IPR027417">
    <property type="entry name" value="P-loop_NTPase"/>
</dbReference>
<dbReference type="InterPro" id="IPR013765">
    <property type="entry name" value="DNA_recomb/repair_RecA"/>
</dbReference>
<dbReference type="InterPro" id="IPR023400">
    <property type="entry name" value="RecA_C_sf"/>
</dbReference>
<evidence type="ECO:0000256" key="5">
    <source>
        <dbReference type="ARBA" id="ARBA00023125"/>
    </source>
</evidence>
<dbReference type="GO" id="GO:0005524">
    <property type="term" value="F:ATP binding"/>
    <property type="evidence" value="ECO:0007669"/>
    <property type="project" value="UniProtKB-UniRule"/>
</dbReference>
<evidence type="ECO:0000256" key="1">
    <source>
        <dbReference type="ARBA" id="ARBA00009391"/>
    </source>
</evidence>
<dbReference type="GO" id="GO:0140664">
    <property type="term" value="F:ATP-dependent DNA damage sensor activity"/>
    <property type="evidence" value="ECO:0007669"/>
    <property type="project" value="InterPro"/>
</dbReference>
<evidence type="ECO:0000313" key="12">
    <source>
        <dbReference type="EMBL" id="OGN15288.1"/>
    </source>
</evidence>
<dbReference type="GO" id="GO:0006281">
    <property type="term" value="P:DNA repair"/>
    <property type="evidence" value="ECO:0007669"/>
    <property type="project" value="UniProtKB-UniRule"/>
</dbReference>
<dbReference type="PROSITE" id="PS50162">
    <property type="entry name" value="RECA_2"/>
    <property type="match status" value="1"/>
</dbReference>
<dbReference type="PANTHER" id="PTHR45900:SF1">
    <property type="entry name" value="MITOCHONDRIAL DNA REPAIR PROTEIN RECA HOMOLOG-RELATED"/>
    <property type="match status" value="1"/>
</dbReference>
<dbReference type="GO" id="GO:0003684">
    <property type="term" value="F:damaged DNA binding"/>
    <property type="evidence" value="ECO:0007669"/>
    <property type="project" value="UniProtKB-UniRule"/>
</dbReference>
<dbReference type="GO" id="GO:0006310">
    <property type="term" value="P:DNA recombination"/>
    <property type="evidence" value="ECO:0007669"/>
    <property type="project" value="UniProtKB-UniRule"/>
</dbReference>
<name>A0A1F8FRV2_9BACT</name>
<dbReference type="Pfam" id="PF00154">
    <property type="entry name" value="RecA_N"/>
    <property type="match status" value="1"/>
</dbReference>
<gene>
    <name evidence="7" type="primary">recA</name>
    <name evidence="12" type="ORF">A3J47_00680</name>
</gene>
<comment type="similarity">
    <text evidence="1 7 9">Belongs to the RecA family.</text>
</comment>
<dbReference type="EMBL" id="MGJV01000013">
    <property type="protein sequence ID" value="OGN15288.1"/>
    <property type="molecule type" value="Genomic_DNA"/>
</dbReference>
<evidence type="ECO:0000256" key="9">
    <source>
        <dbReference type="RuleBase" id="RU004527"/>
    </source>
</evidence>
<keyword evidence="7 8" id="KW-0234">DNA repair</keyword>
<keyword evidence="3 7" id="KW-0547">Nucleotide-binding</keyword>
<dbReference type="SUPFAM" id="SSF52540">
    <property type="entry name" value="P-loop containing nucleoside triphosphate hydrolases"/>
    <property type="match status" value="1"/>
</dbReference>
<dbReference type="PANTHER" id="PTHR45900">
    <property type="entry name" value="RECA"/>
    <property type="match status" value="1"/>
</dbReference>
<dbReference type="PROSITE" id="PS50163">
    <property type="entry name" value="RECA_3"/>
    <property type="match status" value="1"/>
</dbReference>
<keyword evidence="4 7" id="KW-0067">ATP-binding</keyword>
<evidence type="ECO:0000259" key="10">
    <source>
        <dbReference type="PROSITE" id="PS50162"/>
    </source>
</evidence>
<evidence type="ECO:0000256" key="3">
    <source>
        <dbReference type="ARBA" id="ARBA00022741"/>
    </source>
</evidence>
<dbReference type="SUPFAM" id="SSF54752">
    <property type="entry name" value="RecA protein, C-terminal domain"/>
    <property type="match status" value="1"/>
</dbReference>
<dbReference type="InterPro" id="IPR020584">
    <property type="entry name" value="DNA_recomb/repair_RecA_CS"/>
</dbReference>
<dbReference type="Proteomes" id="UP000176581">
    <property type="component" value="Unassembled WGS sequence"/>
</dbReference>
<feature type="domain" description="RecA family profile 2" evidence="11">
    <location>
        <begin position="204"/>
        <end position="277"/>
    </location>
</feature>
<comment type="caution">
    <text evidence="12">The sequence shown here is derived from an EMBL/GenBank/DDBJ whole genome shotgun (WGS) entry which is preliminary data.</text>
</comment>
<keyword evidence="7" id="KW-0963">Cytoplasm</keyword>
<dbReference type="Pfam" id="PF21096">
    <property type="entry name" value="RecA_C"/>
    <property type="match status" value="1"/>
</dbReference>
<evidence type="ECO:0000256" key="6">
    <source>
        <dbReference type="ARBA" id="ARBA00023172"/>
    </source>
</evidence>
<sequence>MAKKQSDETKNKNVDLMVKEIQEKYGEGAIMKLGEVGKVDVDVIPTGSLSLDLALGVGGIPRGRIIEVYGPESSGKTTLCLHVVSEAQKMGGVAAFVDAEHALDPEYAKKIGVKIDQLLISQPDTGEQALDIVESLVKSGGIDVIVVDSVAALTPRAEIEGEMDQQHMGLQARLMSHALRKLTAIVAKSKTTVIFINQLRMKIGVMFGNPETTTGGMALKFYSSVRVEVRKAAQIQAGEKIVGNRVKVKIVKNKVAPPFRTCEFDILYNEGISKYADVVNAGVRYNVVTKAGSWFNYLPDGKSGGEPIKLGQGIEGSRQYLKENPKVMGEIVKKVKEAAVREA</sequence>
<keyword evidence="5 7" id="KW-0238">DNA-binding</keyword>
<dbReference type="InterPro" id="IPR020588">
    <property type="entry name" value="RecA_ATP-bd"/>
</dbReference>
<keyword evidence="7 9" id="KW-0227">DNA damage</keyword>
<evidence type="ECO:0000256" key="8">
    <source>
        <dbReference type="RuleBase" id="RU000526"/>
    </source>
</evidence>
<dbReference type="GO" id="GO:0003697">
    <property type="term" value="F:single-stranded DNA binding"/>
    <property type="evidence" value="ECO:0007669"/>
    <property type="project" value="UniProtKB-UniRule"/>
</dbReference>
<evidence type="ECO:0000256" key="4">
    <source>
        <dbReference type="ARBA" id="ARBA00022840"/>
    </source>
</evidence>
<comment type="subcellular location">
    <subcellularLocation>
        <location evidence="7">Cytoplasm</location>
    </subcellularLocation>
</comment>
<evidence type="ECO:0000256" key="2">
    <source>
        <dbReference type="ARBA" id="ARBA00015553"/>
    </source>
</evidence>
<keyword evidence="7 8" id="KW-0742">SOS response</keyword>
<feature type="binding site" evidence="7">
    <location>
        <begin position="70"/>
        <end position="77"/>
    </location>
    <ligand>
        <name>ATP</name>
        <dbReference type="ChEBI" id="CHEBI:30616"/>
    </ligand>
</feature>
<dbReference type="FunFam" id="3.40.50.300:FF:000087">
    <property type="entry name" value="Recombinase RecA"/>
    <property type="match status" value="1"/>
</dbReference>
<dbReference type="SMART" id="SM00382">
    <property type="entry name" value="AAA"/>
    <property type="match status" value="1"/>
</dbReference>
<dbReference type="InterPro" id="IPR049428">
    <property type="entry name" value="RecA-like_N"/>
</dbReference>
<proteinExistence type="inferred from homology"/>
<dbReference type="GO" id="GO:0009432">
    <property type="term" value="P:SOS response"/>
    <property type="evidence" value="ECO:0007669"/>
    <property type="project" value="UniProtKB-UniRule"/>
</dbReference>
<organism evidence="12 13">
    <name type="scientific">Candidatus Yanofskybacteria bacterium RIFCSPHIGHO2_02_FULL_43_22</name>
    <dbReference type="NCBI Taxonomy" id="1802681"/>
    <lineage>
        <taxon>Bacteria</taxon>
        <taxon>Candidatus Yanofskyibacteriota</taxon>
    </lineage>
</organism>